<proteinExistence type="predicted"/>
<protein>
    <submittedName>
        <fullName evidence="1">Uncharacterized protein</fullName>
    </submittedName>
</protein>
<keyword evidence="2" id="KW-1185">Reference proteome</keyword>
<evidence type="ECO:0000313" key="2">
    <source>
        <dbReference type="Proteomes" id="UP000593999"/>
    </source>
</evidence>
<dbReference type="Proteomes" id="UP000593999">
    <property type="component" value="Segment"/>
</dbReference>
<gene>
    <name evidence="1" type="primary">73</name>
    <name evidence="1" type="ORF">SEA_GARDENSTATE_73</name>
</gene>
<dbReference type="EMBL" id="MT952845">
    <property type="protein sequence ID" value="QOI66985.1"/>
    <property type="molecule type" value="Genomic_DNA"/>
</dbReference>
<name>A0A7L8ZDV0_9CAUD</name>
<sequence>MTTATTATAHDFTALNAAIAKAEELYPSFGQLRPQLRPGATVAQEGLWIARTHEYAAVVLRGRLDELLALVDDGYPADVIEGVQAEALAMTAVLVEVAKLTA</sequence>
<reference evidence="1 2" key="1">
    <citation type="submission" date="2020-08" db="EMBL/GenBank/DDBJ databases">
        <authorList>
            <person name="Onisko P.M."/>
            <person name="Abbud L.A."/>
            <person name="Collins-Miller C."/>
            <person name="Crosslin K."/>
            <person name="Dasari S."/>
            <person name="Friend S.M."/>
            <person name="Gaykema M.A."/>
            <person name="Lambert A.M."/>
            <person name="Moran E.R."/>
            <person name="Watts A.R."/>
            <person name="Zirkle L.M."/>
            <person name="Bauer P.J."/>
            <person name="Temple L."/>
            <person name="Washington J.M."/>
            <person name="Garlena R.A."/>
            <person name="Russell D.A."/>
            <person name="Pope W.H."/>
            <person name="Jacobs-Sera D."/>
            <person name="Hatfull G.F."/>
        </authorList>
    </citation>
    <scope>NUCLEOTIDE SEQUENCE [LARGE SCALE GENOMIC DNA]</scope>
</reference>
<accession>A0A7L8ZDV0</accession>
<organism evidence="1 2">
    <name type="scientific">Microbacterium phage GardenState</name>
    <dbReference type="NCBI Taxonomy" id="2776841"/>
    <lineage>
        <taxon>Viruses</taxon>
        <taxon>Duplodnaviria</taxon>
        <taxon>Heunggongvirae</taxon>
        <taxon>Uroviricota</taxon>
        <taxon>Caudoviricetes</taxon>
        <taxon>Casidaviridae</taxon>
        <taxon>Gardenstatevirus</taxon>
        <taxon>Gardenstatevirus gardenstate</taxon>
    </lineage>
</organism>
<evidence type="ECO:0000313" key="1">
    <source>
        <dbReference type="EMBL" id="QOI66985.1"/>
    </source>
</evidence>